<evidence type="ECO:0000313" key="3">
    <source>
        <dbReference type="WBParaSite" id="L893_g7321.t1"/>
    </source>
</evidence>
<evidence type="ECO:0000256" key="1">
    <source>
        <dbReference type="SAM" id="MobiDB-lite"/>
    </source>
</evidence>
<feature type="region of interest" description="Disordered" evidence="1">
    <location>
        <begin position="156"/>
        <end position="322"/>
    </location>
</feature>
<feature type="compositionally biased region" description="Acidic residues" evidence="1">
    <location>
        <begin position="79"/>
        <end position="88"/>
    </location>
</feature>
<dbReference type="Proteomes" id="UP000095287">
    <property type="component" value="Unplaced"/>
</dbReference>
<feature type="compositionally biased region" description="Pro residues" evidence="1">
    <location>
        <begin position="90"/>
        <end position="102"/>
    </location>
</feature>
<dbReference type="AlphaFoldDB" id="A0A1I8ANR1"/>
<feature type="region of interest" description="Disordered" evidence="1">
    <location>
        <begin position="35"/>
        <end position="142"/>
    </location>
</feature>
<reference evidence="3" key="1">
    <citation type="submission" date="2016-11" db="UniProtKB">
        <authorList>
            <consortium name="WormBaseParasite"/>
        </authorList>
    </citation>
    <scope>IDENTIFICATION</scope>
</reference>
<proteinExistence type="predicted"/>
<feature type="compositionally biased region" description="Polar residues" evidence="1">
    <location>
        <begin position="111"/>
        <end position="128"/>
    </location>
</feature>
<feature type="compositionally biased region" description="Polar residues" evidence="1">
    <location>
        <begin position="1"/>
        <end position="11"/>
    </location>
</feature>
<dbReference type="WBParaSite" id="L893_g7321.t1">
    <property type="protein sequence ID" value="L893_g7321.t1"/>
    <property type="gene ID" value="L893_g7321"/>
</dbReference>
<sequence>MPTRSKASTPAVSPCPSPNPCAVCVVDTPVQFRRGPFPSADSLGEPIPLPRKRSSFNGFSTVSTIASPSEEFPEKFEDLGLEDLDEVPEMPAPPPPRSPVAPPRRNRPSRGSESPTAPSSLSLESTSPAPMGVAGLETPYEEPLSVRGLAATLAESGKVRIFGRPQLRKEDHLPSEETGDLEDPPTSTQEPASETEGESIPESRYVNLVPVFPVTNPMDTTNLTSIENLIKERRRFKNRPPPPPPSTKPALKPLCAEEEEGDQGHDEEKLPAVGSLTKRASVVSEDVLKKLDTERSGVAVYRIPPENSPVDEATRVLRQGRRDGRHHSLVIVNPAFGLDAPEKVPSTPGYEKLSLIESTTTVVRVGTTSVDGSVQIPVTHAPQKPSETPEACEANRKPSDSSSGYEAPQKEKLGARRSVQRADAVDLDVSIVTVPSPPPLVCP</sequence>
<feature type="region of interest" description="Disordered" evidence="1">
    <location>
        <begin position="375"/>
        <end position="420"/>
    </location>
</feature>
<protein>
    <submittedName>
        <fullName evidence="3">SH2 domain-containing protein</fullName>
    </submittedName>
</protein>
<accession>A0A1I8ANR1</accession>
<feature type="compositionally biased region" description="Basic and acidic residues" evidence="1">
    <location>
        <begin position="286"/>
        <end position="295"/>
    </location>
</feature>
<evidence type="ECO:0000313" key="2">
    <source>
        <dbReference type="Proteomes" id="UP000095287"/>
    </source>
</evidence>
<name>A0A1I8ANR1_9BILA</name>
<feature type="compositionally biased region" description="Polar residues" evidence="1">
    <location>
        <begin position="55"/>
        <end position="67"/>
    </location>
</feature>
<feature type="compositionally biased region" description="Polar residues" evidence="1">
    <location>
        <begin position="217"/>
        <end position="227"/>
    </location>
</feature>
<feature type="region of interest" description="Disordered" evidence="1">
    <location>
        <begin position="1"/>
        <end position="20"/>
    </location>
</feature>
<keyword evidence="2" id="KW-1185">Reference proteome</keyword>
<organism evidence="2 3">
    <name type="scientific">Steinernema glaseri</name>
    <dbReference type="NCBI Taxonomy" id="37863"/>
    <lineage>
        <taxon>Eukaryota</taxon>
        <taxon>Metazoa</taxon>
        <taxon>Ecdysozoa</taxon>
        <taxon>Nematoda</taxon>
        <taxon>Chromadorea</taxon>
        <taxon>Rhabditida</taxon>
        <taxon>Tylenchina</taxon>
        <taxon>Panagrolaimomorpha</taxon>
        <taxon>Strongyloidoidea</taxon>
        <taxon>Steinernematidae</taxon>
        <taxon>Steinernema</taxon>
    </lineage>
</organism>